<evidence type="ECO:0000313" key="2">
    <source>
        <dbReference type="Proteomes" id="UP001321861"/>
    </source>
</evidence>
<dbReference type="AlphaFoldDB" id="A0AAU9CZ16"/>
<name>A0AAU9CZ16_9LACO</name>
<organism evidence="1 2">
    <name type="scientific">Xylocopilactobacillus apicola</name>
    <dbReference type="NCBI Taxonomy" id="2932184"/>
    <lineage>
        <taxon>Bacteria</taxon>
        <taxon>Bacillati</taxon>
        <taxon>Bacillota</taxon>
        <taxon>Bacilli</taxon>
        <taxon>Lactobacillales</taxon>
        <taxon>Lactobacillaceae</taxon>
        <taxon>Xylocopilactobacillus</taxon>
    </lineage>
</organism>
<sequence>MALKIHRELNLESLFDQFATLPEDEKKKAKDLKKQDQTLDKKD</sequence>
<dbReference type="NCBIfam" id="NF040897">
    <property type="entry name" value="SPJ_0845_Nterm"/>
    <property type="match status" value="1"/>
</dbReference>
<reference evidence="1 2" key="1">
    <citation type="journal article" date="2023" name="Microbiol. Spectr.">
        <title>Symbiosis of Carpenter Bees with Uncharacterized Lactic Acid Bacteria Showing NAD Auxotrophy.</title>
        <authorList>
            <person name="Kawasaki S."/>
            <person name="Ozawa K."/>
            <person name="Mori T."/>
            <person name="Yamamoto A."/>
            <person name="Ito M."/>
            <person name="Ohkuma M."/>
            <person name="Sakamoto M."/>
            <person name="Matsutani M."/>
        </authorList>
    </citation>
    <scope>NUCLEOTIDE SEQUENCE [LARGE SCALE GENOMIC DNA]</scope>
    <source>
        <strain evidence="1 2">XA3</strain>
    </source>
</reference>
<dbReference type="EMBL" id="AP026802">
    <property type="protein sequence ID" value="BDR59249.1"/>
    <property type="molecule type" value="Genomic_DNA"/>
</dbReference>
<gene>
    <name evidence="1" type="ORF">XA3_16900</name>
</gene>
<dbReference type="Proteomes" id="UP001321861">
    <property type="component" value="Chromosome"/>
</dbReference>
<accession>A0AAU9CZ16</accession>
<evidence type="ECO:0000313" key="1">
    <source>
        <dbReference type="EMBL" id="BDR59249.1"/>
    </source>
</evidence>
<protein>
    <submittedName>
        <fullName evidence="1">Uncharacterized protein</fullName>
    </submittedName>
</protein>
<dbReference type="KEGG" id="xap:XA3_16900"/>
<dbReference type="RefSeq" id="WP_317635053.1">
    <property type="nucleotide sequence ID" value="NZ_AP026802.1"/>
</dbReference>
<dbReference type="InterPro" id="IPR047909">
    <property type="entry name" value="SPJ_0845-like_N"/>
</dbReference>
<proteinExistence type="predicted"/>
<keyword evidence="2" id="KW-1185">Reference proteome</keyword>